<feature type="compositionally biased region" description="Gly residues" evidence="1">
    <location>
        <begin position="422"/>
        <end position="432"/>
    </location>
</feature>
<dbReference type="PROSITE" id="PS50878">
    <property type="entry name" value="RT_POL"/>
    <property type="match status" value="1"/>
</dbReference>
<dbReference type="Pfam" id="PF08284">
    <property type="entry name" value="RVP_2"/>
    <property type="match status" value="1"/>
</dbReference>
<dbReference type="PROSITE" id="PS00141">
    <property type="entry name" value="ASP_PROTEASE"/>
    <property type="match status" value="1"/>
</dbReference>
<protein>
    <submittedName>
        <fullName evidence="3">Putative reverse transcriptase domain-containing protein</fullName>
    </submittedName>
</protein>
<feature type="region of interest" description="Disordered" evidence="1">
    <location>
        <begin position="179"/>
        <end position="209"/>
    </location>
</feature>
<feature type="region of interest" description="Disordered" evidence="1">
    <location>
        <begin position="415"/>
        <end position="454"/>
    </location>
</feature>
<accession>A0A6L2KW86</accession>
<dbReference type="EMBL" id="BKCJ010003246">
    <property type="protein sequence ID" value="GEU53903.1"/>
    <property type="molecule type" value="Genomic_DNA"/>
</dbReference>
<dbReference type="InterPro" id="IPR043128">
    <property type="entry name" value="Rev_trsase/Diguanyl_cyclase"/>
</dbReference>
<keyword evidence="3" id="KW-0695">RNA-directed DNA polymerase</keyword>
<dbReference type="Gene3D" id="3.30.70.270">
    <property type="match status" value="1"/>
</dbReference>
<dbReference type="Pfam" id="PF03732">
    <property type="entry name" value="Retrotrans_gag"/>
    <property type="match status" value="1"/>
</dbReference>
<evidence type="ECO:0000256" key="1">
    <source>
        <dbReference type="SAM" id="MobiDB-lite"/>
    </source>
</evidence>
<dbReference type="GO" id="GO:0006508">
    <property type="term" value="P:proteolysis"/>
    <property type="evidence" value="ECO:0007669"/>
    <property type="project" value="InterPro"/>
</dbReference>
<organism evidence="3">
    <name type="scientific">Tanacetum cinerariifolium</name>
    <name type="common">Dalmatian daisy</name>
    <name type="synonym">Chrysanthemum cinerariifolium</name>
    <dbReference type="NCBI Taxonomy" id="118510"/>
    <lineage>
        <taxon>Eukaryota</taxon>
        <taxon>Viridiplantae</taxon>
        <taxon>Streptophyta</taxon>
        <taxon>Embryophyta</taxon>
        <taxon>Tracheophyta</taxon>
        <taxon>Spermatophyta</taxon>
        <taxon>Magnoliopsida</taxon>
        <taxon>eudicotyledons</taxon>
        <taxon>Gunneridae</taxon>
        <taxon>Pentapetalae</taxon>
        <taxon>asterids</taxon>
        <taxon>campanulids</taxon>
        <taxon>Asterales</taxon>
        <taxon>Asteraceae</taxon>
        <taxon>Asteroideae</taxon>
        <taxon>Anthemideae</taxon>
        <taxon>Anthemidinae</taxon>
        <taxon>Tanacetum</taxon>
    </lineage>
</organism>
<proteinExistence type="predicted"/>
<dbReference type="InterPro" id="IPR043502">
    <property type="entry name" value="DNA/RNA_pol_sf"/>
</dbReference>
<dbReference type="InterPro" id="IPR001969">
    <property type="entry name" value="Aspartic_peptidase_AS"/>
</dbReference>
<feature type="compositionally biased region" description="Low complexity" evidence="1">
    <location>
        <begin position="179"/>
        <end position="198"/>
    </location>
</feature>
<dbReference type="Gene3D" id="3.10.10.10">
    <property type="entry name" value="HIV Type 1 Reverse Transcriptase, subunit A, domain 1"/>
    <property type="match status" value="1"/>
</dbReference>
<dbReference type="SUPFAM" id="SSF56672">
    <property type="entry name" value="DNA/RNA polymerases"/>
    <property type="match status" value="1"/>
</dbReference>
<dbReference type="InterPro" id="IPR053134">
    <property type="entry name" value="RNA-dir_DNA_polymerase"/>
</dbReference>
<keyword evidence="3" id="KW-0548">Nucleotidyltransferase</keyword>
<evidence type="ECO:0000313" key="3">
    <source>
        <dbReference type="EMBL" id="GEU53903.1"/>
    </source>
</evidence>
<feature type="region of interest" description="Disordered" evidence="1">
    <location>
        <begin position="616"/>
        <end position="648"/>
    </location>
</feature>
<gene>
    <name evidence="3" type="ORF">Tci_025881</name>
</gene>
<dbReference type="CDD" id="cd01647">
    <property type="entry name" value="RT_LTR"/>
    <property type="match status" value="1"/>
</dbReference>
<reference evidence="3" key="1">
    <citation type="journal article" date="2019" name="Sci. Rep.">
        <title>Draft genome of Tanacetum cinerariifolium, the natural source of mosquito coil.</title>
        <authorList>
            <person name="Yamashiro T."/>
            <person name="Shiraishi A."/>
            <person name="Satake H."/>
            <person name="Nakayama K."/>
        </authorList>
    </citation>
    <scope>NUCLEOTIDE SEQUENCE</scope>
</reference>
<dbReference type="Pfam" id="PF00078">
    <property type="entry name" value="RVT_1"/>
    <property type="match status" value="1"/>
</dbReference>
<dbReference type="CDD" id="cd00303">
    <property type="entry name" value="retropepsin_like"/>
    <property type="match status" value="1"/>
</dbReference>
<dbReference type="PANTHER" id="PTHR24559">
    <property type="entry name" value="TRANSPOSON TY3-I GAG-POL POLYPROTEIN"/>
    <property type="match status" value="1"/>
</dbReference>
<dbReference type="InterPro" id="IPR005162">
    <property type="entry name" value="Retrotrans_gag_dom"/>
</dbReference>
<dbReference type="GO" id="GO:0004190">
    <property type="term" value="F:aspartic-type endopeptidase activity"/>
    <property type="evidence" value="ECO:0007669"/>
    <property type="project" value="InterPro"/>
</dbReference>
<sequence>MAALVILISSDVSVESVGSSFPRVILIGSISVEVSVALEVGEATVASPAGVLELNTHSSSKDNPSESSPPPVFVAPMVLPFLCSDDSESDIDIPERHVSPTNSTLKIHTASILPAPFTIVAPSSEEDIPIGRLYRTYLGRPCKALTTRKSVRPLPSHRLALRYTSHHLDRFTSGSSSSHSLFGHSSSDHSVSGHTPPDTTDDDSSTPQRFVHSLLSRTPRCSEAYLRWMSTLLSTIYPPTTSELSTGDSSFESFAGPSRKRCRSPAATADAIAVEVAVDRDVKAGIDAGIGMEIDVGIDVEDKVKSSDRGTIEVGVDMDDGIDIPDGMLMPDAMERLEQGIETAQRQLEAGQLIASGERAGFSDRTRSLERKNLKVRALLCIERDWIDSLRRHMALSQEEFRQVLKDRDDTRRILRSDGHIRNGGNGNGGNKNGENSNGEDGNAGNGNSNENNRDVRPFVRECAYQDFMKCQPLKFKGTKEVVELTRWFEKMEIVFHISNCPEKYQVKYATCTLLNSALTWWNSHKRTIGTEATFAMSWRELVKLMAELYCPRNEVQKIESELWNLTVKNNDLAAYTQRFQKLTMSCTRMDAIRLANNLIDQKLKGYAVKNAKSKRRLEVNQRDNRRQQPPFKRPNVRGQNVERAYTTDNNERRPYNCYLSATSDCKVTISTTSTQRGQIVNRRVVTCFECRWQGQYRSDCPKLKDQNRRNKAGNKNDVGEARGKAYALGGGYANPDSNVVKGTFLLNNHYAFVLFDSGADRSFVSSTFSTLLDIIPDTLDVSYAVESADGRVSKTNTVLRGCTLRLLGHPFNVDLMPVELVTKKETEDKSKEKRLEDVPTVRDFLELQELSDKGFIRLSSSPWGASVLFVKMKDGSFRMCIDYREMNKLTVKNRYPLPRIDDLFDQLQGSRVYSKIDLRSGYHQLRVRDEDIPETAFRTCYGHYEFQVMLFGLTNAPAVFMDLMNRVCKPYLDKFIIVFIDDILIYSKSEKEHVEHLKLFLELLKKDELYAKFSKCDFWLSRTIYQRLKIAKPMTKLTQKNVKFDWSEKAEAAFQLLKLLMQREKVIAYASRQLKIHKKNYTTHDLELGAISFNSTIELVSFDESQVVTLNREFICVSRMVIAELGVRATTRSAVHIGFVQVQEVIQQEFDFKVIDTKGAENYAADHLSRLENPYENVFDPKEINENFPLESLNKVAHQDPSTPWFADFANYHAGNFIIKGMMSQQKQKFFKDARHYFWDDPYLFRTCPDQIIRSCVAGKETIDILNACHSGPTGGHYGANYTAKKVFDSGFY</sequence>
<feature type="domain" description="Reverse transcriptase" evidence="2">
    <location>
        <begin position="852"/>
        <end position="1031"/>
    </location>
</feature>
<feature type="compositionally biased region" description="Basic and acidic residues" evidence="1">
    <location>
        <begin position="617"/>
        <end position="627"/>
    </location>
</feature>
<keyword evidence="3" id="KW-0808">Transferase</keyword>
<comment type="caution">
    <text evidence="3">The sequence shown here is derived from an EMBL/GenBank/DDBJ whole genome shotgun (WGS) entry which is preliminary data.</text>
</comment>
<name>A0A6L2KW86_TANCI</name>
<dbReference type="PANTHER" id="PTHR24559:SF427">
    <property type="entry name" value="RNA-DIRECTED DNA POLYMERASE"/>
    <property type="match status" value="1"/>
</dbReference>
<feature type="compositionally biased region" description="Low complexity" evidence="1">
    <location>
        <begin position="433"/>
        <end position="451"/>
    </location>
</feature>
<evidence type="ECO:0000259" key="2">
    <source>
        <dbReference type="PROSITE" id="PS50878"/>
    </source>
</evidence>
<dbReference type="GO" id="GO:0003964">
    <property type="term" value="F:RNA-directed DNA polymerase activity"/>
    <property type="evidence" value="ECO:0007669"/>
    <property type="project" value="UniProtKB-KW"/>
</dbReference>
<dbReference type="InterPro" id="IPR000477">
    <property type="entry name" value="RT_dom"/>
</dbReference>